<proteinExistence type="predicted"/>
<protein>
    <submittedName>
        <fullName evidence="1">Uncharacterized protein</fullName>
    </submittedName>
</protein>
<organism evidence="1">
    <name type="scientific">Streptomyces sp. NBC_00008</name>
    <dbReference type="NCBI Taxonomy" id="2903610"/>
    <lineage>
        <taxon>Bacteria</taxon>
        <taxon>Bacillati</taxon>
        <taxon>Actinomycetota</taxon>
        <taxon>Actinomycetes</taxon>
        <taxon>Kitasatosporales</taxon>
        <taxon>Streptomycetaceae</taxon>
        <taxon>Streptomyces</taxon>
    </lineage>
</organism>
<name>A0AAU2W2T6_9ACTN</name>
<accession>A0AAU2W2T6</accession>
<reference evidence="1" key="1">
    <citation type="submission" date="2022-10" db="EMBL/GenBank/DDBJ databases">
        <title>The complete genomes of actinobacterial strains from the NBC collection.</title>
        <authorList>
            <person name="Joergensen T.S."/>
            <person name="Alvarez Arevalo M."/>
            <person name="Sterndorff E.B."/>
            <person name="Faurdal D."/>
            <person name="Vuksanovic O."/>
            <person name="Mourched A.-S."/>
            <person name="Charusanti P."/>
            <person name="Shaw S."/>
            <person name="Blin K."/>
            <person name="Weber T."/>
        </authorList>
    </citation>
    <scope>NUCLEOTIDE SEQUENCE</scope>
    <source>
        <strain evidence="1">NBC_00008</strain>
    </source>
</reference>
<evidence type="ECO:0000313" key="1">
    <source>
        <dbReference type="EMBL" id="WTW72969.1"/>
    </source>
</evidence>
<dbReference type="AlphaFoldDB" id="A0AAU2W2T6"/>
<dbReference type="EMBL" id="CP108313">
    <property type="protein sequence ID" value="WTW72969.1"/>
    <property type="molecule type" value="Genomic_DNA"/>
</dbReference>
<gene>
    <name evidence="1" type="ORF">OG398_34335</name>
</gene>
<sequence>MIVRGVYLTRTGHQLAGYAATASLEPLRGISPHAVPVLPVPARLLDMTSWSPHTRVSVVRAAAGCRAAPVAAVLV</sequence>